<evidence type="ECO:0000256" key="2">
    <source>
        <dbReference type="ARBA" id="ARBA00023163"/>
    </source>
</evidence>
<keyword evidence="2" id="KW-0804">Transcription</keyword>
<dbReference type="EMBL" id="QORE01000578">
    <property type="protein sequence ID" value="RCI73579.1"/>
    <property type="molecule type" value="Genomic_DNA"/>
</dbReference>
<evidence type="ECO:0000313" key="5">
    <source>
        <dbReference type="Proteomes" id="UP000253594"/>
    </source>
</evidence>
<feature type="domain" description="TrfB transcriptional repressor protein" evidence="3">
    <location>
        <begin position="4"/>
        <end position="63"/>
    </location>
</feature>
<gene>
    <name evidence="4" type="ORF">DT376_17580</name>
</gene>
<evidence type="ECO:0000256" key="1">
    <source>
        <dbReference type="ARBA" id="ARBA00023015"/>
    </source>
</evidence>
<reference evidence="4 5" key="1">
    <citation type="submission" date="2018-07" db="EMBL/GenBank/DDBJ databases">
        <title>Mechanisms of high-level aminoglycoside resistance among Gram-negative pathogens in Brazil.</title>
        <authorList>
            <person name="Ballaben A.S."/>
            <person name="Darini A.L.C."/>
            <person name="Doi Y."/>
        </authorList>
    </citation>
    <scope>NUCLEOTIDE SEQUENCE [LARGE SCALE GENOMIC DNA]</scope>
    <source>
        <strain evidence="4 5">B2-305</strain>
    </source>
</reference>
<dbReference type="Proteomes" id="UP000253594">
    <property type="component" value="Unassembled WGS sequence"/>
</dbReference>
<dbReference type="Gene3D" id="1.10.10.2690">
    <property type="match status" value="1"/>
</dbReference>
<comment type="caution">
    <text evidence="4">The sequence shown here is derived from an EMBL/GenBank/DDBJ whole genome shotgun (WGS) entry which is preliminary data.</text>
</comment>
<sequence>MAVTGAQFDALVKLMRGAAESPGNRAARRVLVDGASQAEAMRETGASRSTVHLTVKRYTEAYELMRKVFSQES</sequence>
<accession>A0A367M875</accession>
<proteinExistence type="predicted"/>
<dbReference type="InterPro" id="IPR053721">
    <property type="entry name" value="Fimbrial_Adhesin_Reg"/>
</dbReference>
<dbReference type="AlphaFoldDB" id="A0A367M875"/>
<protein>
    <recommendedName>
        <fullName evidence="3">TrfB transcriptional repressor protein domain-containing protein</fullName>
    </recommendedName>
</protein>
<keyword evidence="1" id="KW-0805">Transcription regulation</keyword>
<name>A0A367M875_PSEAI</name>
<organism evidence="4 5">
    <name type="scientific">Pseudomonas aeruginosa</name>
    <dbReference type="NCBI Taxonomy" id="287"/>
    <lineage>
        <taxon>Bacteria</taxon>
        <taxon>Pseudomonadati</taxon>
        <taxon>Pseudomonadota</taxon>
        <taxon>Gammaproteobacteria</taxon>
        <taxon>Pseudomonadales</taxon>
        <taxon>Pseudomonadaceae</taxon>
        <taxon>Pseudomonas</taxon>
    </lineage>
</organism>
<dbReference type="RefSeq" id="WP_023093701.1">
    <property type="nucleotide sequence ID" value="NZ_BSAS01000029.1"/>
</dbReference>
<evidence type="ECO:0000313" key="4">
    <source>
        <dbReference type="EMBL" id="RCI73579.1"/>
    </source>
</evidence>
<dbReference type="Pfam" id="PF16509">
    <property type="entry name" value="KORA"/>
    <property type="match status" value="1"/>
</dbReference>
<dbReference type="InterPro" id="IPR032428">
    <property type="entry name" value="TrfB"/>
</dbReference>
<evidence type="ECO:0000259" key="3">
    <source>
        <dbReference type="Pfam" id="PF16509"/>
    </source>
</evidence>